<keyword evidence="1" id="KW-1133">Transmembrane helix</keyword>
<organism evidence="3 4">
    <name type="scientific">Mycobacterium dioxanotrophicus</name>
    <dbReference type="NCBI Taxonomy" id="482462"/>
    <lineage>
        <taxon>Bacteria</taxon>
        <taxon>Bacillati</taxon>
        <taxon>Actinomycetota</taxon>
        <taxon>Actinomycetes</taxon>
        <taxon>Mycobacteriales</taxon>
        <taxon>Mycobacteriaceae</taxon>
        <taxon>Mycobacterium</taxon>
    </lineage>
</organism>
<dbReference type="PANTHER" id="PTHR40057">
    <property type="entry name" value="SLR1162 PROTEIN"/>
    <property type="match status" value="1"/>
</dbReference>
<keyword evidence="1" id="KW-0472">Membrane</keyword>
<feature type="transmembrane region" description="Helical" evidence="1">
    <location>
        <begin position="294"/>
        <end position="322"/>
    </location>
</feature>
<keyword evidence="4" id="KW-1185">Reference proteome</keyword>
<feature type="transmembrane region" description="Helical" evidence="1">
    <location>
        <begin position="225"/>
        <end position="243"/>
    </location>
</feature>
<dbReference type="Pfam" id="PF03992">
    <property type="entry name" value="ABM"/>
    <property type="match status" value="1"/>
</dbReference>
<accession>A0A1Y0CCR6</accession>
<dbReference type="SUPFAM" id="SSF54909">
    <property type="entry name" value="Dimeric alpha+beta barrel"/>
    <property type="match status" value="2"/>
</dbReference>
<dbReference type="OrthoDB" id="1494254at2"/>
<dbReference type="GO" id="GO:0004497">
    <property type="term" value="F:monooxygenase activity"/>
    <property type="evidence" value="ECO:0007669"/>
    <property type="project" value="UniProtKB-KW"/>
</dbReference>
<dbReference type="InterPro" id="IPR011008">
    <property type="entry name" value="Dimeric_a/b-barrel"/>
</dbReference>
<keyword evidence="1" id="KW-0812">Transmembrane</keyword>
<keyword evidence="3" id="KW-0503">Monooxygenase</keyword>
<keyword evidence="3" id="KW-0560">Oxidoreductase</keyword>
<proteinExistence type="predicted"/>
<reference evidence="3 4" key="1">
    <citation type="submission" date="2017-04" db="EMBL/GenBank/DDBJ databases">
        <title>Whole Genome Sequence of 1,4-Dioxane Degrading Bacterium Mycobacterium dioxanotrophicus PH-06.</title>
        <authorList>
            <person name="He Y."/>
        </authorList>
    </citation>
    <scope>NUCLEOTIDE SEQUENCE [LARGE SCALE GENOMIC DNA]</scope>
    <source>
        <strain evidence="3 4">PH-06</strain>
    </source>
</reference>
<dbReference type="KEGG" id="mdx:BTO20_33585"/>
<feature type="domain" description="ABM" evidence="2">
    <location>
        <begin position="111"/>
        <end position="182"/>
    </location>
</feature>
<dbReference type="PANTHER" id="PTHR40057:SF1">
    <property type="entry name" value="SLR1162 PROTEIN"/>
    <property type="match status" value="1"/>
</dbReference>
<evidence type="ECO:0000313" key="3">
    <source>
        <dbReference type="EMBL" id="ART72837.1"/>
    </source>
</evidence>
<protein>
    <submittedName>
        <fullName evidence="3">Antibiotic biosynthesis monooxygenase</fullName>
    </submittedName>
</protein>
<name>A0A1Y0CCR6_9MYCO</name>
<dbReference type="InterPro" id="IPR038762">
    <property type="entry name" value="ABM_predict"/>
</dbReference>
<evidence type="ECO:0000259" key="2">
    <source>
        <dbReference type="Pfam" id="PF03992"/>
    </source>
</evidence>
<dbReference type="Gene3D" id="3.30.70.100">
    <property type="match status" value="2"/>
</dbReference>
<dbReference type="Proteomes" id="UP000195331">
    <property type="component" value="Chromosome"/>
</dbReference>
<evidence type="ECO:0000313" key="4">
    <source>
        <dbReference type="Proteomes" id="UP000195331"/>
    </source>
</evidence>
<gene>
    <name evidence="3" type="ORF">BTO20_33585</name>
</gene>
<feature type="transmembrane region" description="Helical" evidence="1">
    <location>
        <begin position="255"/>
        <end position="274"/>
    </location>
</feature>
<evidence type="ECO:0000256" key="1">
    <source>
        <dbReference type="SAM" id="Phobius"/>
    </source>
</evidence>
<dbReference type="AlphaFoldDB" id="A0A1Y0CCR6"/>
<sequence length="323" mass="36239">MSPGRLVGNAVTVIIGERVLSGCEDAFMAWQQKVNSAASNYPGFIAAEINPATSVQQDWSLTYRFDSIPNLQAWLNSATRHDLLTEGRSYCDGPPTQQIVTGTAPPPDTLVTAVVTHRVAPEDIDHFLAWQQRLRLAESKFPGYRGSEIFRPIEGVQDEWTTLYRYDSAADLDRWLTSSERRQLLDEGKRFGEFGLRTIDSSFGNWFAFGEVGGQAAVPSNAKTVIAVWVGLYPTVMLLSLAMAPEHLRMWQGMLIGNLLSSFIMTYVTMPFYVNRLLYRWLYPASDTPMTATNIRTALVIVAVTVFWAVLFWLVTTVLWTLP</sequence>
<dbReference type="RefSeq" id="WP_087080490.1">
    <property type="nucleotide sequence ID" value="NZ_CP020809.1"/>
</dbReference>
<dbReference type="EMBL" id="CP020809">
    <property type="protein sequence ID" value="ART72837.1"/>
    <property type="molecule type" value="Genomic_DNA"/>
</dbReference>
<dbReference type="InterPro" id="IPR007138">
    <property type="entry name" value="ABM_dom"/>
</dbReference>